<dbReference type="InterPro" id="IPR003834">
    <property type="entry name" value="Cyt_c_assmbl_TM_dom"/>
</dbReference>
<dbReference type="EC" id="1.8.1.8" evidence="11"/>
<evidence type="ECO:0000256" key="1">
    <source>
        <dbReference type="ARBA" id="ARBA00004651"/>
    </source>
</evidence>
<feature type="signal peptide" evidence="9">
    <location>
        <begin position="1"/>
        <end position="21"/>
    </location>
</feature>
<reference evidence="11 12" key="1">
    <citation type="submission" date="2009-07" db="EMBL/GenBank/DDBJ databases">
        <authorList>
            <person name="Madupu R."/>
            <person name="Durkin A.S."/>
            <person name="Torralba M."/>
            <person name="Methe B."/>
            <person name="Sutton G.G."/>
            <person name="Strausberg R.L."/>
            <person name="Nelson K.E."/>
        </authorList>
    </citation>
    <scope>NUCLEOTIDE SEQUENCE [LARGE SCALE GENOMIC DNA]</scope>
    <source>
        <strain evidence="11 12">SK82</strain>
    </source>
</reference>
<dbReference type="Pfam" id="PF11412">
    <property type="entry name" value="DsbD_N"/>
    <property type="match status" value="1"/>
</dbReference>
<dbReference type="InterPro" id="IPR017937">
    <property type="entry name" value="Thioredoxin_CS"/>
</dbReference>
<feature type="transmembrane region" description="Helical" evidence="8">
    <location>
        <begin position="312"/>
        <end position="334"/>
    </location>
</feature>
<name>A0ABM9YS20_ACIRA</name>
<feature type="transmembrane region" description="Helical" evidence="8">
    <location>
        <begin position="233"/>
        <end position="264"/>
    </location>
</feature>
<dbReference type="PANTHER" id="PTHR32234:SF0">
    <property type="entry name" value="THIOL:DISULFIDE INTERCHANGE PROTEIN DSBD"/>
    <property type="match status" value="1"/>
</dbReference>
<organism evidence="11 12">
    <name type="scientific">Acinetobacter radioresistens SK82</name>
    <dbReference type="NCBI Taxonomy" id="596318"/>
    <lineage>
        <taxon>Bacteria</taxon>
        <taxon>Pseudomonadati</taxon>
        <taxon>Pseudomonadota</taxon>
        <taxon>Gammaproteobacteria</taxon>
        <taxon>Moraxellales</taxon>
        <taxon>Moraxellaceae</taxon>
        <taxon>Acinetobacter</taxon>
    </lineage>
</organism>
<dbReference type="Gene3D" id="3.40.30.10">
    <property type="entry name" value="Glutaredoxin"/>
    <property type="match status" value="1"/>
</dbReference>
<dbReference type="Gene3D" id="2.60.40.1250">
    <property type="entry name" value="Thiol:disulfide interchange protein DsbD, N-terminal domain"/>
    <property type="match status" value="1"/>
</dbReference>
<feature type="transmembrane region" description="Helical" evidence="8">
    <location>
        <begin position="354"/>
        <end position="382"/>
    </location>
</feature>
<feature type="chain" id="PRO_5047163261" evidence="9">
    <location>
        <begin position="22"/>
        <end position="635"/>
    </location>
</feature>
<dbReference type="NCBIfam" id="NF001419">
    <property type="entry name" value="PRK00293.1"/>
    <property type="match status" value="1"/>
</dbReference>
<keyword evidence="5 8" id="KW-1133">Transmembrane helix</keyword>
<keyword evidence="9" id="KW-0732">Signal</keyword>
<sequence length="635" mass="70560">MHVRKILLSCFVSIVSTSALANASFLPAAQAFQLKAESVSQKEALLQWNIAPHYYLYHNQFKVMVGQQPLSIELPKGTKKNDPTFGITEVHYHQVAAKIQVKPKTSYQVSWQGCSADGLCYPVQRTTLTTDQDGLFPQLQSQKNGLLQFDNTQASFTGSEPAQQNLSLVSREDIDSSSDAGQSSTYKAQQLEVINTNTDQSISSKNTSDSSFFWSNQWNNDQVFLNLFSQDSWLLNLLIFFIFGILLAFLPCSLPLIPILSGIIVQRKKGYKAIPIATAFVVSMALVYALMGMLVAGVGYSFQRWFQSPPVIIGFALLFVVFALNLLGLFQLSLPQGILQRLDRIQNRQTGGTIYGAAVMGVLSALIVGPCMSAPLAGSLLFVSQTQSPLLGGLYLFMLGLGIGLPLFIAAVFGARFLPRPGLWMERLKFSFGFIMLMMAVYFIRPLLSLTLYYSLFAGLLLALVLYLGWITRQQNKGQAKILTCLLAALLIGISGWNIKNALSSLNAGQHASELHAWQVVRNAEELNQVLARARQIQRPIVIDVYADWCVACQPIERDITPRADVQGALKSWQRIKLDLSHYQPSQDEILSEREILGPPTVLFLQPDGQEKRELRLTGAFNAEQLIRQLRHTEN</sequence>
<evidence type="ECO:0000256" key="7">
    <source>
        <dbReference type="ARBA" id="ARBA00023284"/>
    </source>
</evidence>
<dbReference type="Pfam" id="PF02683">
    <property type="entry name" value="DsbD_TM"/>
    <property type="match status" value="1"/>
</dbReference>
<dbReference type="InterPro" id="IPR036929">
    <property type="entry name" value="DsbDN_sf"/>
</dbReference>
<evidence type="ECO:0000259" key="10">
    <source>
        <dbReference type="PROSITE" id="PS51352"/>
    </source>
</evidence>
<protein>
    <submittedName>
        <fullName evidence="11">Cytochrome C biogenesis protein transmembrane region</fullName>
        <ecNumber evidence="11">1.8.1.8</ecNumber>
    </submittedName>
</protein>
<accession>A0ABM9YS20</accession>
<keyword evidence="2" id="KW-1003">Cell membrane</keyword>
<evidence type="ECO:0000256" key="6">
    <source>
        <dbReference type="ARBA" id="ARBA00023136"/>
    </source>
</evidence>
<evidence type="ECO:0000256" key="3">
    <source>
        <dbReference type="ARBA" id="ARBA00022692"/>
    </source>
</evidence>
<evidence type="ECO:0000256" key="2">
    <source>
        <dbReference type="ARBA" id="ARBA00022475"/>
    </source>
</evidence>
<keyword evidence="4" id="KW-0201">Cytochrome c-type biogenesis</keyword>
<gene>
    <name evidence="11" type="primary">dsbD</name>
    <name evidence="11" type="ORF">ACIRA0001_0778</name>
</gene>
<dbReference type="Proteomes" id="UP000018419">
    <property type="component" value="Unassembled WGS sequence"/>
</dbReference>
<keyword evidence="6 8" id="KW-0472">Membrane</keyword>
<keyword evidence="3 8" id="KW-0812">Transmembrane</keyword>
<dbReference type="InterPro" id="IPR036249">
    <property type="entry name" value="Thioredoxin-like_sf"/>
</dbReference>
<keyword evidence="7" id="KW-0676">Redox-active center</keyword>
<keyword evidence="11" id="KW-0560">Oxidoreductase</keyword>
<comment type="subcellular location">
    <subcellularLocation>
        <location evidence="1">Cell membrane</location>
        <topology evidence="1">Multi-pass membrane protein</topology>
    </subcellularLocation>
</comment>
<evidence type="ECO:0000256" key="5">
    <source>
        <dbReference type="ARBA" id="ARBA00022989"/>
    </source>
</evidence>
<feature type="domain" description="Thioredoxin" evidence="10">
    <location>
        <begin position="506"/>
        <end position="635"/>
    </location>
</feature>
<evidence type="ECO:0000256" key="8">
    <source>
        <dbReference type="SAM" id="Phobius"/>
    </source>
</evidence>
<dbReference type="PROSITE" id="PS00194">
    <property type="entry name" value="THIOREDOXIN_1"/>
    <property type="match status" value="1"/>
</dbReference>
<feature type="transmembrane region" description="Helical" evidence="8">
    <location>
        <begin position="394"/>
        <end position="415"/>
    </location>
</feature>
<dbReference type="GO" id="GO:0047134">
    <property type="term" value="F:protein-disulfide reductase [NAD(P)H] activity"/>
    <property type="evidence" value="ECO:0007669"/>
    <property type="project" value="UniProtKB-EC"/>
</dbReference>
<dbReference type="InterPro" id="IPR013766">
    <property type="entry name" value="Thioredoxin_domain"/>
</dbReference>
<dbReference type="Pfam" id="PF13899">
    <property type="entry name" value="Thioredoxin_7"/>
    <property type="match status" value="1"/>
</dbReference>
<feature type="transmembrane region" description="Helical" evidence="8">
    <location>
        <begin position="482"/>
        <end position="499"/>
    </location>
</feature>
<proteinExistence type="predicted"/>
<feature type="transmembrane region" description="Helical" evidence="8">
    <location>
        <begin position="451"/>
        <end position="470"/>
    </location>
</feature>
<comment type="caution">
    <text evidence="11">The sequence shown here is derived from an EMBL/GenBank/DDBJ whole genome shotgun (WGS) entry which is preliminary data.</text>
</comment>
<dbReference type="SUPFAM" id="SSF52833">
    <property type="entry name" value="Thioredoxin-like"/>
    <property type="match status" value="1"/>
</dbReference>
<evidence type="ECO:0000313" key="11">
    <source>
        <dbReference type="EMBL" id="EET83930.1"/>
    </source>
</evidence>
<dbReference type="SUPFAM" id="SSF74863">
    <property type="entry name" value="Thiol:disulfide interchange protein DsbD, N-terminal domain (DsbD-alpha)"/>
    <property type="match status" value="1"/>
</dbReference>
<dbReference type="PANTHER" id="PTHR32234">
    <property type="entry name" value="THIOL:DISULFIDE INTERCHANGE PROTEIN DSBD"/>
    <property type="match status" value="1"/>
</dbReference>
<dbReference type="InterPro" id="IPR028250">
    <property type="entry name" value="DsbDN"/>
</dbReference>
<evidence type="ECO:0000313" key="12">
    <source>
        <dbReference type="Proteomes" id="UP000018419"/>
    </source>
</evidence>
<feature type="transmembrane region" description="Helical" evidence="8">
    <location>
        <begin position="427"/>
        <end position="445"/>
    </location>
</feature>
<evidence type="ECO:0000256" key="4">
    <source>
        <dbReference type="ARBA" id="ARBA00022748"/>
    </source>
</evidence>
<evidence type="ECO:0000256" key="9">
    <source>
        <dbReference type="SAM" id="SignalP"/>
    </source>
</evidence>
<dbReference type="EMBL" id="ACVR01000007">
    <property type="protein sequence ID" value="EET83930.1"/>
    <property type="molecule type" value="Genomic_DNA"/>
</dbReference>
<dbReference type="PROSITE" id="PS51352">
    <property type="entry name" value="THIOREDOXIN_2"/>
    <property type="match status" value="1"/>
</dbReference>
<feature type="transmembrane region" description="Helical" evidence="8">
    <location>
        <begin position="276"/>
        <end position="300"/>
    </location>
</feature>
<keyword evidence="12" id="KW-1185">Reference proteome</keyword>